<sequence length="172" mass="20008">MNVIKKIFLTVNIFAITFCFLGATLKSTSNLQEQHSTKLYRNNFFNVSLEYNSEWKPNPNYTEKYEGKDGFFQVSAYNGENLKIDEIAKIESSHSLKPYGSNPKITELVIQGQEARLIMPSNDQSQAFNNQAELLVKYPKEIKVDDNIYYYFILWADKYNIQEISKTLKFLS</sequence>
<comment type="caution">
    <text evidence="2">The sequence shown here is derived from an EMBL/GenBank/DDBJ whole genome shotgun (WGS) entry which is preliminary data.</text>
</comment>
<evidence type="ECO:0000313" key="2">
    <source>
        <dbReference type="EMBL" id="MBD7912778.1"/>
    </source>
</evidence>
<accession>A0ABR8PX69</accession>
<proteinExistence type="predicted"/>
<dbReference type="RefSeq" id="WP_143316265.1">
    <property type="nucleotide sequence ID" value="NZ_JACSRA010000028.1"/>
</dbReference>
<keyword evidence="1" id="KW-0812">Transmembrane</keyword>
<protein>
    <submittedName>
        <fullName evidence="2">Peptidase M56</fullName>
    </submittedName>
</protein>
<keyword evidence="1" id="KW-0472">Membrane</keyword>
<reference evidence="2 3" key="1">
    <citation type="submission" date="2020-08" db="EMBL/GenBank/DDBJ databases">
        <title>A Genomic Blueprint of the Chicken Gut Microbiome.</title>
        <authorList>
            <person name="Gilroy R."/>
            <person name="Ravi A."/>
            <person name="Getino M."/>
            <person name="Pursley I."/>
            <person name="Horton D.L."/>
            <person name="Alikhan N.-F."/>
            <person name="Baker D."/>
            <person name="Gharbi K."/>
            <person name="Hall N."/>
            <person name="Watson M."/>
            <person name="Adriaenssens E.M."/>
            <person name="Foster-Nyarko E."/>
            <person name="Jarju S."/>
            <person name="Secka A."/>
            <person name="Antonio M."/>
            <person name="Oren A."/>
            <person name="Chaudhuri R."/>
            <person name="La Ragione R.M."/>
            <person name="Hildebrand F."/>
            <person name="Pallen M.J."/>
        </authorList>
    </citation>
    <scope>NUCLEOTIDE SEQUENCE [LARGE SCALE GENOMIC DNA]</scope>
    <source>
        <strain evidence="2 3">Sa3CVN1</strain>
    </source>
</reference>
<keyword evidence="1" id="KW-1133">Transmembrane helix</keyword>
<name>A0ABR8PX69_9CLOT</name>
<evidence type="ECO:0000256" key="1">
    <source>
        <dbReference type="SAM" id="Phobius"/>
    </source>
</evidence>
<feature type="transmembrane region" description="Helical" evidence="1">
    <location>
        <begin position="7"/>
        <end position="25"/>
    </location>
</feature>
<evidence type="ECO:0000313" key="3">
    <source>
        <dbReference type="Proteomes" id="UP000627781"/>
    </source>
</evidence>
<keyword evidence="3" id="KW-1185">Reference proteome</keyword>
<gene>
    <name evidence="2" type="ORF">H9661_15610</name>
</gene>
<organism evidence="2 3">
    <name type="scientific">Clostridium cibarium</name>
    <dbReference type="NCBI Taxonomy" id="2762247"/>
    <lineage>
        <taxon>Bacteria</taxon>
        <taxon>Bacillati</taxon>
        <taxon>Bacillota</taxon>
        <taxon>Clostridia</taxon>
        <taxon>Eubacteriales</taxon>
        <taxon>Clostridiaceae</taxon>
        <taxon>Clostridium</taxon>
    </lineage>
</organism>
<dbReference type="EMBL" id="JACSRA010000028">
    <property type="protein sequence ID" value="MBD7912778.1"/>
    <property type="molecule type" value="Genomic_DNA"/>
</dbReference>
<dbReference type="Proteomes" id="UP000627781">
    <property type="component" value="Unassembled WGS sequence"/>
</dbReference>